<comment type="caution">
    <text evidence="2">The sequence shown here is derived from an EMBL/GenBank/DDBJ whole genome shotgun (WGS) entry which is preliminary data.</text>
</comment>
<dbReference type="Gene3D" id="3.40.50.300">
    <property type="entry name" value="P-loop containing nucleotide triphosphate hydrolases"/>
    <property type="match status" value="2"/>
</dbReference>
<reference evidence="2 3" key="1">
    <citation type="submission" date="2016-10" db="EMBL/GenBank/DDBJ databases">
        <title>Comparative genome analysis of multiple Pseudomonas spp. focuses on biocontrol and plant growth promoting traits.</title>
        <authorList>
            <person name="Tao X.-Y."/>
            <person name="Taylor C.G."/>
        </authorList>
    </citation>
    <scope>NUCLEOTIDE SEQUENCE [LARGE SCALE GENOMIC DNA]</scope>
    <source>
        <strain evidence="2 3">15D11</strain>
    </source>
</reference>
<gene>
    <name evidence="2" type="ORF">BHU25_20800</name>
</gene>
<evidence type="ECO:0000313" key="2">
    <source>
        <dbReference type="EMBL" id="ROL66621.1"/>
    </source>
</evidence>
<dbReference type="RefSeq" id="WP_123567268.1">
    <property type="nucleotide sequence ID" value="NZ_MOAM01000028.1"/>
</dbReference>
<accession>A0A423D4Z7</accession>
<dbReference type="SUPFAM" id="SSF52540">
    <property type="entry name" value="P-loop containing nucleoside triphosphate hydrolases"/>
    <property type="match status" value="1"/>
</dbReference>
<evidence type="ECO:0000259" key="1">
    <source>
        <dbReference type="Pfam" id="PF01935"/>
    </source>
</evidence>
<feature type="domain" description="Helicase HerA central" evidence="1">
    <location>
        <begin position="129"/>
        <end position="262"/>
    </location>
</feature>
<dbReference type="PANTHER" id="PTHR42957:SF1">
    <property type="entry name" value="HELICASE MJ1565-RELATED"/>
    <property type="match status" value="1"/>
</dbReference>
<proteinExistence type="predicted"/>
<dbReference type="AlphaFoldDB" id="A0A423D4Z7"/>
<dbReference type="EMBL" id="MOAM01000028">
    <property type="protein sequence ID" value="ROL66621.1"/>
    <property type="molecule type" value="Genomic_DNA"/>
</dbReference>
<protein>
    <submittedName>
        <fullName evidence="2">Nucleotidyltransferase</fullName>
    </submittedName>
</protein>
<keyword evidence="2" id="KW-0808">Transferase</keyword>
<keyword evidence="3" id="KW-1185">Reference proteome</keyword>
<organism evidence="2 3">
    <name type="scientific">Pseudomonas vranovensis</name>
    <dbReference type="NCBI Taxonomy" id="321661"/>
    <lineage>
        <taxon>Bacteria</taxon>
        <taxon>Pseudomonadati</taxon>
        <taxon>Pseudomonadota</taxon>
        <taxon>Gammaproteobacteria</taxon>
        <taxon>Pseudomonadales</taxon>
        <taxon>Pseudomonadaceae</taxon>
        <taxon>Pseudomonas</taxon>
    </lineage>
</organism>
<dbReference type="InterPro" id="IPR027417">
    <property type="entry name" value="P-loop_NTPase"/>
</dbReference>
<evidence type="ECO:0000313" key="3">
    <source>
        <dbReference type="Proteomes" id="UP000285286"/>
    </source>
</evidence>
<dbReference type="InterPro" id="IPR002789">
    <property type="entry name" value="HerA_central"/>
</dbReference>
<dbReference type="Pfam" id="PF01935">
    <property type="entry name" value="DUF87"/>
    <property type="match status" value="1"/>
</dbReference>
<dbReference type="Proteomes" id="UP000285286">
    <property type="component" value="Unassembled WGS sequence"/>
</dbReference>
<dbReference type="InterPro" id="IPR008571">
    <property type="entry name" value="HerA-like"/>
</dbReference>
<dbReference type="PANTHER" id="PTHR42957">
    <property type="entry name" value="HELICASE MJ1565-RELATED"/>
    <property type="match status" value="1"/>
</dbReference>
<name>A0A423D4Z7_9PSED</name>
<dbReference type="GO" id="GO:0016740">
    <property type="term" value="F:transferase activity"/>
    <property type="evidence" value="ECO:0007669"/>
    <property type="project" value="UniProtKB-KW"/>
</dbReference>
<sequence length="604" mass="68606">MAIPIGEVIAVSGVKISLRIFEDSNQETIFHDGVKYRGVSLREHLLIQRGFIDIVCLVEGEYLDERRLDEQAEKTTYIRKVDVRPIGYLIDGNFNEGVKYMPMIRDRASLLSEDIVGEIYGAEKGSNFTIGTMLKENVSISLPWTRLFNSHLGIFGNTGSGKSNTLAKLYTTLFREKVQGLRGKSKFVIIDFNGEYTEGQIHSGFDKGVTVLDSRKGGQKFMLESSHFWDADTLSLLFQATANTQAPFLRRVLTGREKYKDIPLHTYLVKTFERVFAASEPKPEGLELTREIARVIGSPALEKHLAEVKYNSYNKSFKAAEGHFYDSDGKSFNSFLRPFLSQHAKLDDLDKFDELMLRCYLQLCRDVVLGYAQYDHIQPVLARARSSISGLRNVLEVVDVPLPPYLLHVISLKKCKNDVKKILPMLIAKNFYENHKESEGLSSPPTKTLHLIIDEAHNILSEQSTREHEMWKDYRLELFEEIIKEGRKYGVYLTLSSQRPADISPTIVSQIHNFFIHRLVNERDLMLLDNTISTLDSSSKALIPTLAKGCCVLTGTAFELPMILKVEPLIKKYRPASDDVDLEALWATQENSEEDDVLAYDDLV</sequence>